<gene>
    <name evidence="2" type="ORF">BDW42DRAFT_174653</name>
</gene>
<dbReference type="Proteomes" id="UP000235023">
    <property type="component" value="Unassembled WGS sequence"/>
</dbReference>
<keyword evidence="1" id="KW-1133">Transmembrane helix</keyword>
<keyword evidence="1" id="KW-0472">Membrane</keyword>
<protein>
    <submittedName>
        <fullName evidence="2">Uncharacterized protein</fullName>
    </submittedName>
</protein>
<feature type="transmembrane region" description="Helical" evidence="1">
    <location>
        <begin position="29"/>
        <end position="51"/>
    </location>
</feature>
<proteinExistence type="predicted"/>
<evidence type="ECO:0000313" key="3">
    <source>
        <dbReference type="Proteomes" id="UP000235023"/>
    </source>
</evidence>
<name>A0A2J5HN04_9EURO</name>
<dbReference type="EMBL" id="KZ559574">
    <property type="protein sequence ID" value="PLN78587.1"/>
    <property type="molecule type" value="Genomic_DNA"/>
</dbReference>
<keyword evidence="3" id="KW-1185">Reference proteome</keyword>
<evidence type="ECO:0000256" key="1">
    <source>
        <dbReference type="SAM" id="Phobius"/>
    </source>
</evidence>
<accession>A0A2J5HN04</accession>
<dbReference type="AlphaFoldDB" id="A0A2J5HN04"/>
<sequence>MYRLTMETKGRVGEPWAQPLTVARASSGASYSIILFFFSSDLCVVCCLLMFRIVNEYSEL</sequence>
<reference evidence="3" key="1">
    <citation type="submission" date="2017-12" db="EMBL/GenBank/DDBJ databases">
        <authorList>
            <consortium name="DOE Joint Genome Institute"/>
            <person name="Mondo S.J."/>
            <person name="Kjaerbolling I."/>
            <person name="Vesth T.C."/>
            <person name="Frisvad J.C."/>
            <person name="Nybo J.L."/>
            <person name="Theobald S."/>
            <person name="Kuo A."/>
            <person name="Bowyer P."/>
            <person name="Matsuda Y."/>
            <person name="Lyhne E.K."/>
            <person name="Kogle M.E."/>
            <person name="Clum A."/>
            <person name="Lipzen A."/>
            <person name="Salamov A."/>
            <person name="Ngan C.Y."/>
            <person name="Daum C."/>
            <person name="Chiniquy J."/>
            <person name="Barry K."/>
            <person name="LaButti K."/>
            <person name="Haridas S."/>
            <person name="Simmons B.A."/>
            <person name="Magnuson J.K."/>
            <person name="Mortensen U.H."/>
            <person name="Larsen T.O."/>
            <person name="Grigoriev I.V."/>
            <person name="Baker S.E."/>
            <person name="Andersen M.R."/>
            <person name="Nordberg H.P."/>
            <person name="Cantor M.N."/>
            <person name="Hua S.X."/>
        </authorList>
    </citation>
    <scope>NUCLEOTIDE SEQUENCE [LARGE SCALE GENOMIC DNA]</scope>
    <source>
        <strain evidence="3">IBT 19404</strain>
    </source>
</reference>
<dbReference type="OrthoDB" id="10507271at2759"/>
<keyword evidence="1" id="KW-0812">Transmembrane</keyword>
<organism evidence="2 3">
    <name type="scientific">Aspergillus taichungensis</name>
    <dbReference type="NCBI Taxonomy" id="482145"/>
    <lineage>
        <taxon>Eukaryota</taxon>
        <taxon>Fungi</taxon>
        <taxon>Dikarya</taxon>
        <taxon>Ascomycota</taxon>
        <taxon>Pezizomycotina</taxon>
        <taxon>Eurotiomycetes</taxon>
        <taxon>Eurotiomycetidae</taxon>
        <taxon>Eurotiales</taxon>
        <taxon>Aspergillaceae</taxon>
        <taxon>Aspergillus</taxon>
        <taxon>Aspergillus subgen. Circumdati</taxon>
    </lineage>
</organism>
<evidence type="ECO:0000313" key="2">
    <source>
        <dbReference type="EMBL" id="PLN78587.1"/>
    </source>
</evidence>